<evidence type="ECO:0000313" key="1">
    <source>
        <dbReference type="EMBL" id="NGO13130.1"/>
    </source>
</evidence>
<accession>A0A6G4VH42</accession>
<name>A0A6G4VH42_9ACTN</name>
<proteinExistence type="predicted"/>
<sequence>MTEVPREERCPYFKCTACGLIGEPDSADYRLTLDRQNVDWTVPMTVRCGSCRATSRIGLADVLKREAEHTCSRCDHRTACPAHADRVICWGCGLNSPDPASLGARAAYLRDVEHGDNQWAAAQVRIAKDDARERGELPGWAS</sequence>
<dbReference type="AlphaFoldDB" id="A0A6G4VH42"/>
<dbReference type="RefSeq" id="WP_165266266.1">
    <property type="nucleotide sequence ID" value="NZ_JAAKZY010000172.1"/>
</dbReference>
<keyword evidence="2" id="KW-1185">Reference proteome</keyword>
<evidence type="ECO:0000313" key="2">
    <source>
        <dbReference type="Proteomes" id="UP000472335"/>
    </source>
</evidence>
<organism evidence="1 2">
    <name type="scientific">Streptomyces scabichelini</name>
    <dbReference type="NCBI Taxonomy" id="2711217"/>
    <lineage>
        <taxon>Bacteria</taxon>
        <taxon>Bacillati</taxon>
        <taxon>Actinomycetota</taxon>
        <taxon>Actinomycetes</taxon>
        <taxon>Kitasatosporales</taxon>
        <taxon>Streptomycetaceae</taxon>
        <taxon>Streptomyces</taxon>
    </lineage>
</organism>
<reference evidence="1 2" key="1">
    <citation type="submission" date="2020-02" db="EMBL/GenBank/DDBJ databases">
        <title>Whole-genome analyses of novel actinobacteria.</title>
        <authorList>
            <person name="Sahin N."/>
            <person name="Gencbay T."/>
        </authorList>
    </citation>
    <scope>NUCLEOTIDE SEQUENCE [LARGE SCALE GENOMIC DNA]</scope>
    <source>
        <strain evidence="1 2">HC44</strain>
    </source>
</reference>
<dbReference type="Proteomes" id="UP000472335">
    <property type="component" value="Unassembled WGS sequence"/>
</dbReference>
<gene>
    <name evidence="1" type="ORF">G5C60_37430</name>
</gene>
<comment type="caution">
    <text evidence="1">The sequence shown here is derived from an EMBL/GenBank/DDBJ whole genome shotgun (WGS) entry which is preliminary data.</text>
</comment>
<protein>
    <submittedName>
        <fullName evidence="1">Uncharacterized protein</fullName>
    </submittedName>
</protein>
<dbReference type="EMBL" id="JAAKZY010000172">
    <property type="protein sequence ID" value="NGO13130.1"/>
    <property type="molecule type" value="Genomic_DNA"/>
</dbReference>